<dbReference type="SUPFAM" id="SSF47370">
    <property type="entry name" value="Bromodomain"/>
    <property type="match status" value="1"/>
</dbReference>
<dbReference type="InterPro" id="IPR001487">
    <property type="entry name" value="Bromodomain"/>
</dbReference>
<keyword evidence="9" id="KW-1185">Reference proteome</keyword>
<dbReference type="Gene3D" id="1.20.1270.220">
    <property type="match status" value="1"/>
</dbReference>
<dbReference type="Pfam" id="PF17035">
    <property type="entry name" value="BET"/>
    <property type="match status" value="1"/>
</dbReference>
<dbReference type="EMBL" id="JABWDY010035750">
    <property type="protein sequence ID" value="KAF5181775.1"/>
    <property type="molecule type" value="Genomic_DNA"/>
</dbReference>
<dbReference type="Gene3D" id="1.20.920.10">
    <property type="entry name" value="Bromodomain-like"/>
    <property type="match status" value="1"/>
</dbReference>
<accession>A0A7J6VC60</accession>
<organism evidence="8 9">
    <name type="scientific">Thalictrum thalictroides</name>
    <name type="common">Rue-anemone</name>
    <name type="synonym">Anemone thalictroides</name>
    <dbReference type="NCBI Taxonomy" id="46969"/>
    <lineage>
        <taxon>Eukaryota</taxon>
        <taxon>Viridiplantae</taxon>
        <taxon>Streptophyta</taxon>
        <taxon>Embryophyta</taxon>
        <taxon>Tracheophyta</taxon>
        <taxon>Spermatophyta</taxon>
        <taxon>Magnoliopsida</taxon>
        <taxon>Ranunculales</taxon>
        <taxon>Ranunculaceae</taxon>
        <taxon>Thalictroideae</taxon>
        <taxon>Thalictrum</taxon>
    </lineage>
</organism>
<dbReference type="PANTHER" id="PTHR45926">
    <property type="entry name" value="OSJNBA0053K19.4 PROTEIN"/>
    <property type="match status" value="1"/>
</dbReference>
<evidence type="ECO:0000256" key="3">
    <source>
        <dbReference type="ARBA" id="ARBA00023163"/>
    </source>
</evidence>
<feature type="domain" description="NET" evidence="7">
    <location>
        <begin position="265"/>
        <end position="346"/>
    </location>
</feature>
<dbReference type="Proteomes" id="UP000554482">
    <property type="component" value="Unassembled WGS sequence"/>
</dbReference>
<keyword evidence="3" id="KW-0804">Transcription</keyword>
<comment type="caution">
    <text evidence="8">The sequence shown here is derived from an EMBL/GenBank/DDBJ whole genome shotgun (WGS) entry which is preliminary data.</text>
</comment>
<dbReference type="PROSITE" id="PS50014">
    <property type="entry name" value="BROMODOMAIN_2"/>
    <property type="match status" value="1"/>
</dbReference>
<dbReference type="Pfam" id="PF00439">
    <property type="entry name" value="Bromodomain"/>
    <property type="match status" value="1"/>
</dbReference>
<dbReference type="InterPro" id="IPR038336">
    <property type="entry name" value="NET_sf"/>
</dbReference>
<evidence type="ECO:0000259" key="6">
    <source>
        <dbReference type="PROSITE" id="PS50014"/>
    </source>
</evidence>
<evidence type="ECO:0000256" key="4">
    <source>
        <dbReference type="PROSITE-ProRule" id="PRU00035"/>
    </source>
</evidence>
<reference evidence="8 9" key="1">
    <citation type="submission" date="2020-06" db="EMBL/GenBank/DDBJ databases">
        <title>Transcriptomic and genomic resources for Thalictrum thalictroides and T. hernandezii: Facilitating candidate gene discovery in an emerging model plant lineage.</title>
        <authorList>
            <person name="Arias T."/>
            <person name="Riano-Pachon D.M."/>
            <person name="Di Stilio V.S."/>
        </authorList>
    </citation>
    <scope>NUCLEOTIDE SEQUENCE [LARGE SCALE GENOMIC DNA]</scope>
    <source>
        <strain evidence="9">cv. WT478/WT964</strain>
        <tissue evidence="8">Leaves</tissue>
    </source>
</reference>
<dbReference type="InterPro" id="IPR036427">
    <property type="entry name" value="Bromodomain-like_sf"/>
</dbReference>
<evidence type="ECO:0000256" key="5">
    <source>
        <dbReference type="SAM" id="MobiDB-lite"/>
    </source>
</evidence>
<dbReference type="PROSITE" id="PS51525">
    <property type="entry name" value="NET"/>
    <property type="match status" value="1"/>
</dbReference>
<dbReference type="SMART" id="SM00297">
    <property type="entry name" value="BROMO"/>
    <property type="match status" value="1"/>
</dbReference>
<sequence length="376" mass="43424">MKSTIQDKTHAIGNYMVIDKVMESVKTTEEASDVERLKHQVDEIIVKVDELEQKVNDVDRFYTSLSKKQPNSSKGSSAVKERQQFFSIKKLQQEASKREAAAAKRMQELIRHFGTIFRQITTNKWAYPFLNPVDVEGLGLHDYYEIIDKPMDFSTITNQMEAKDGTGYKNVREICADVRLVFKNAMTYNDERNDVHIMAKSLLEKFEAKWLQFLPKITEEETRRKEEAEESRLGMQLAQEAANAKMSRHINNELSELDMHLDKLRETVIQKCRKMSVEEKRKLGLGLSRLSPEDLTKALEIIAKKNPNFQAAAEEVDIDMDVQSESTLWRLKFFVNEALEAKGKEAANKVPNENNKRKREICDALAKNAKKRSKKM</sequence>
<dbReference type="OrthoDB" id="21449at2759"/>
<evidence type="ECO:0000313" key="9">
    <source>
        <dbReference type="Proteomes" id="UP000554482"/>
    </source>
</evidence>
<evidence type="ECO:0000259" key="7">
    <source>
        <dbReference type="PROSITE" id="PS51525"/>
    </source>
</evidence>
<dbReference type="AlphaFoldDB" id="A0A7J6VC60"/>
<proteinExistence type="predicted"/>
<protein>
    <submittedName>
        <fullName evidence="8">Transcription factor gte6</fullName>
    </submittedName>
</protein>
<dbReference type="PRINTS" id="PR00503">
    <property type="entry name" value="BROMODOMAIN"/>
</dbReference>
<evidence type="ECO:0000313" key="8">
    <source>
        <dbReference type="EMBL" id="KAF5181775.1"/>
    </source>
</evidence>
<keyword evidence="1" id="KW-0805">Transcription regulation</keyword>
<feature type="domain" description="Bromo" evidence="6">
    <location>
        <begin position="121"/>
        <end position="196"/>
    </location>
</feature>
<evidence type="ECO:0000256" key="1">
    <source>
        <dbReference type="ARBA" id="ARBA00023015"/>
    </source>
</evidence>
<keyword evidence="2 4" id="KW-0103">Bromodomain</keyword>
<evidence type="ECO:0000256" key="2">
    <source>
        <dbReference type="ARBA" id="ARBA00023117"/>
    </source>
</evidence>
<dbReference type="InterPro" id="IPR027353">
    <property type="entry name" value="NET_dom"/>
</dbReference>
<name>A0A7J6VC60_THATH</name>
<feature type="region of interest" description="Disordered" evidence="5">
    <location>
        <begin position="345"/>
        <end position="376"/>
    </location>
</feature>
<gene>
    <name evidence="8" type="ORF">FRX31_028637</name>
</gene>